<evidence type="ECO:0000313" key="2">
    <source>
        <dbReference type="EMBL" id="CAB1423544.1"/>
    </source>
</evidence>
<comment type="caution">
    <text evidence="2">The sequence shown here is derived from an EMBL/GenBank/DDBJ whole genome shotgun (WGS) entry which is preliminary data.</text>
</comment>
<feature type="compositionally biased region" description="Polar residues" evidence="1">
    <location>
        <begin position="181"/>
        <end position="191"/>
    </location>
</feature>
<dbReference type="AlphaFoldDB" id="A0A9N7YGN2"/>
<feature type="region of interest" description="Disordered" evidence="1">
    <location>
        <begin position="150"/>
        <end position="208"/>
    </location>
</feature>
<reference evidence="2" key="1">
    <citation type="submission" date="2020-03" db="EMBL/GenBank/DDBJ databases">
        <authorList>
            <person name="Weist P."/>
        </authorList>
    </citation>
    <scope>NUCLEOTIDE SEQUENCE</scope>
</reference>
<dbReference type="EMBL" id="CADEAL010000665">
    <property type="protein sequence ID" value="CAB1423544.1"/>
    <property type="molecule type" value="Genomic_DNA"/>
</dbReference>
<proteinExistence type="predicted"/>
<keyword evidence="3" id="KW-1185">Reference proteome</keyword>
<sequence>MSDFNKWELWENRSVQEVALEKRRCILDCVSCVSPERPRGAFTAWSKSHKVKEKDCAGRFSLNLKLQWEKPPLRGGGADRQLVSVWSLDLDAWKVSVNHFLVSFFPRSRKDTMKLLTKSLVCDSAAARTTWEGDWKNFIYHDAPKSDSYISSTNKRLQGGSSLSSPPAPGDTSADEEQLDQDVSVSRSASAELNRHHATTFTPQYSRPSNTQYSATLSTWIHLNTSAR</sequence>
<name>A0A9N7YGN2_PLEPL</name>
<protein>
    <submittedName>
        <fullName evidence="2">Uncharacterized protein</fullName>
    </submittedName>
</protein>
<organism evidence="2 3">
    <name type="scientific">Pleuronectes platessa</name>
    <name type="common">European plaice</name>
    <dbReference type="NCBI Taxonomy" id="8262"/>
    <lineage>
        <taxon>Eukaryota</taxon>
        <taxon>Metazoa</taxon>
        <taxon>Chordata</taxon>
        <taxon>Craniata</taxon>
        <taxon>Vertebrata</taxon>
        <taxon>Euteleostomi</taxon>
        <taxon>Actinopterygii</taxon>
        <taxon>Neopterygii</taxon>
        <taxon>Teleostei</taxon>
        <taxon>Neoteleostei</taxon>
        <taxon>Acanthomorphata</taxon>
        <taxon>Carangaria</taxon>
        <taxon>Pleuronectiformes</taxon>
        <taxon>Pleuronectoidei</taxon>
        <taxon>Pleuronectidae</taxon>
        <taxon>Pleuronectes</taxon>
    </lineage>
</organism>
<evidence type="ECO:0000313" key="3">
    <source>
        <dbReference type="Proteomes" id="UP001153269"/>
    </source>
</evidence>
<accession>A0A9N7YGN2</accession>
<evidence type="ECO:0000256" key="1">
    <source>
        <dbReference type="SAM" id="MobiDB-lite"/>
    </source>
</evidence>
<feature type="compositionally biased region" description="Polar residues" evidence="1">
    <location>
        <begin position="199"/>
        <end position="208"/>
    </location>
</feature>
<gene>
    <name evidence="2" type="ORF">PLEPLA_LOCUS11464</name>
</gene>
<dbReference type="Proteomes" id="UP001153269">
    <property type="component" value="Unassembled WGS sequence"/>
</dbReference>